<accession>A0A9W5S076</accession>
<evidence type="ECO:0000313" key="4">
    <source>
        <dbReference type="Proteomes" id="UP000053750"/>
    </source>
</evidence>
<feature type="transmembrane region" description="Helical" evidence="1">
    <location>
        <begin position="176"/>
        <end position="195"/>
    </location>
</feature>
<sequence>MEHVLWLDFGLFIVMLVLLLYVFLNNTVTLFLKVYLIFHSLLMLWPLCQFAISTTTEPVYQLLYLKASYIGLSMLGLGWTIFTIFLAGQSYYLNRRTLAYLSAPTVLIVLGVLLNPGSSFVAPMNGGYIERQYGPLFWVMAVVLLAYVVLSFAIMRNALGGRVAPRHKRQMKIAMKGMAILTAFTLADMLVNIALAPILPIIPGLTSAGIVVSIFYFVVAIQRHRVFEIVRIAQSNIVDSMATGVLVLDEHEVVLEANRVLRGLLDIRAGDRFEVEEFLAPLETEGSTEPFIEAYRSDPPASAQIEITLSEDNFFRHVIMHCEPVVDRSRLVGRVLTFQDVSELRMLVEASRYHNEALHERNRSLIAMQDELYQVNQKLEYMAITDGLTGCFNRRYLMQQLEHEVITNIRYNIPFAIFLFDIDLFKSINDTYGHLVGDEVIRSTADVVKQSLRRTDILARYGGEEFTVYLPHTNREQAYMLAERVKDIVAANRVGTGHNGESVAVTISMGVLTVESGQSALIDNPKIYLRDLFAKADLALYEAKNGGRNRIVAADLTS</sequence>
<dbReference type="PANTHER" id="PTHR45138:SF9">
    <property type="entry name" value="DIGUANYLATE CYCLASE DGCM-RELATED"/>
    <property type="match status" value="1"/>
</dbReference>
<dbReference type="NCBIfam" id="TIGR00254">
    <property type="entry name" value="GGDEF"/>
    <property type="match status" value="1"/>
</dbReference>
<dbReference type="GO" id="GO:0005886">
    <property type="term" value="C:plasma membrane"/>
    <property type="evidence" value="ECO:0007669"/>
    <property type="project" value="TreeGrafter"/>
</dbReference>
<dbReference type="CDD" id="cd01949">
    <property type="entry name" value="GGDEF"/>
    <property type="match status" value="1"/>
</dbReference>
<gene>
    <name evidence="3" type="ORF">BG53_05165</name>
</gene>
<dbReference type="EMBL" id="JFHU01000175">
    <property type="protein sequence ID" value="EXX86869.1"/>
    <property type="molecule type" value="Genomic_DNA"/>
</dbReference>
<proteinExistence type="predicted"/>
<feature type="transmembrane region" description="Helical" evidence="1">
    <location>
        <begin position="98"/>
        <end position="116"/>
    </location>
</feature>
<protein>
    <recommendedName>
        <fullName evidence="2">GGDEF domain-containing protein</fullName>
    </recommendedName>
</protein>
<dbReference type="GO" id="GO:0043709">
    <property type="term" value="P:cell adhesion involved in single-species biofilm formation"/>
    <property type="evidence" value="ECO:0007669"/>
    <property type="project" value="TreeGrafter"/>
</dbReference>
<dbReference type="FunFam" id="3.30.70.270:FF:000001">
    <property type="entry name" value="Diguanylate cyclase domain protein"/>
    <property type="match status" value="1"/>
</dbReference>
<feature type="transmembrane region" description="Helical" evidence="1">
    <location>
        <begin position="64"/>
        <end position="86"/>
    </location>
</feature>
<feature type="transmembrane region" description="Helical" evidence="1">
    <location>
        <begin position="201"/>
        <end position="221"/>
    </location>
</feature>
<dbReference type="InterPro" id="IPR029787">
    <property type="entry name" value="Nucleotide_cyclase"/>
</dbReference>
<dbReference type="Gene3D" id="3.30.450.20">
    <property type="entry name" value="PAS domain"/>
    <property type="match status" value="1"/>
</dbReference>
<dbReference type="PANTHER" id="PTHR45138">
    <property type="entry name" value="REGULATORY COMPONENTS OF SENSORY TRANSDUCTION SYSTEM"/>
    <property type="match status" value="1"/>
</dbReference>
<feature type="transmembrane region" description="Helical" evidence="1">
    <location>
        <begin position="31"/>
        <end position="52"/>
    </location>
</feature>
<dbReference type="InterPro" id="IPR000160">
    <property type="entry name" value="GGDEF_dom"/>
</dbReference>
<dbReference type="SUPFAM" id="SSF55073">
    <property type="entry name" value="Nucleotide cyclase"/>
    <property type="match status" value="1"/>
</dbReference>
<dbReference type="InterPro" id="IPR035965">
    <property type="entry name" value="PAS-like_dom_sf"/>
</dbReference>
<dbReference type="GO" id="GO:0052621">
    <property type="term" value="F:diguanylate cyclase activity"/>
    <property type="evidence" value="ECO:0007669"/>
    <property type="project" value="TreeGrafter"/>
</dbReference>
<evidence type="ECO:0000259" key="2">
    <source>
        <dbReference type="PROSITE" id="PS50887"/>
    </source>
</evidence>
<feature type="transmembrane region" description="Helical" evidence="1">
    <location>
        <begin position="136"/>
        <end position="155"/>
    </location>
</feature>
<evidence type="ECO:0000256" key="1">
    <source>
        <dbReference type="SAM" id="Phobius"/>
    </source>
</evidence>
<dbReference type="InterPro" id="IPR031621">
    <property type="entry name" value="HisKA_7TM"/>
</dbReference>
<feature type="domain" description="GGDEF" evidence="2">
    <location>
        <begin position="413"/>
        <end position="556"/>
    </location>
</feature>
<dbReference type="InterPro" id="IPR050469">
    <property type="entry name" value="Diguanylate_Cyclase"/>
</dbReference>
<dbReference type="AlphaFoldDB" id="A0A9W5S076"/>
<evidence type="ECO:0000313" key="3">
    <source>
        <dbReference type="EMBL" id="EXX86869.1"/>
    </source>
</evidence>
<reference evidence="3 4" key="1">
    <citation type="submission" date="2014-02" db="EMBL/GenBank/DDBJ databases">
        <title>Genome sequence of Paenibacillus darwinianus reveals adaptive mechanisms for survival in Antarctic soils.</title>
        <authorList>
            <person name="Dsouza M."/>
            <person name="Taylor M.W."/>
            <person name="Turner S.J."/>
            <person name="Aislabie J."/>
        </authorList>
    </citation>
    <scope>NUCLEOTIDE SEQUENCE [LARGE SCALE GENOMIC DNA]</scope>
    <source>
        <strain evidence="3 4">CE1</strain>
    </source>
</reference>
<feature type="transmembrane region" description="Helical" evidence="1">
    <location>
        <begin position="6"/>
        <end position="24"/>
    </location>
</feature>
<keyword evidence="1" id="KW-0472">Membrane</keyword>
<keyword evidence="1" id="KW-1133">Transmembrane helix</keyword>
<dbReference type="SUPFAM" id="SSF55785">
    <property type="entry name" value="PYP-like sensor domain (PAS domain)"/>
    <property type="match status" value="1"/>
</dbReference>
<dbReference type="GO" id="GO:1902201">
    <property type="term" value="P:negative regulation of bacterial-type flagellum-dependent cell motility"/>
    <property type="evidence" value="ECO:0007669"/>
    <property type="project" value="TreeGrafter"/>
</dbReference>
<dbReference type="Proteomes" id="UP000053750">
    <property type="component" value="Unassembled WGS sequence"/>
</dbReference>
<dbReference type="Pfam" id="PF16927">
    <property type="entry name" value="HisKA_7TM"/>
    <property type="match status" value="1"/>
</dbReference>
<name>A0A9W5S076_9BACL</name>
<comment type="caution">
    <text evidence="3">The sequence shown here is derived from an EMBL/GenBank/DDBJ whole genome shotgun (WGS) entry which is preliminary data.</text>
</comment>
<organism evidence="3 4">
    <name type="scientific">Paenibacillus darwinianus</name>
    <dbReference type="NCBI Taxonomy" id="1380763"/>
    <lineage>
        <taxon>Bacteria</taxon>
        <taxon>Bacillati</taxon>
        <taxon>Bacillota</taxon>
        <taxon>Bacilli</taxon>
        <taxon>Bacillales</taxon>
        <taxon>Paenibacillaceae</taxon>
        <taxon>Paenibacillus</taxon>
    </lineage>
</organism>
<dbReference type="Pfam" id="PF00990">
    <property type="entry name" value="GGDEF"/>
    <property type="match status" value="1"/>
</dbReference>
<dbReference type="SMART" id="SM00267">
    <property type="entry name" value="GGDEF"/>
    <property type="match status" value="1"/>
</dbReference>
<keyword evidence="1" id="KW-0812">Transmembrane</keyword>
<dbReference type="PROSITE" id="PS50887">
    <property type="entry name" value="GGDEF"/>
    <property type="match status" value="1"/>
</dbReference>
<keyword evidence="4" id="KW-1185">Reference proteome</keyword>
<dbReference type="InterPro" id="IPR043128">
    <property type="entry name" value="Rev_trsase/Diguanyl_cyclase"/>
</dbReference>
<dbReference type="Gene3D" id="3.30.70.270">
    <property type="match status" value="1"/>
</dbReference>